<dbReference type="Gene3D" id="2.20.28.200">
    <property type="match status" value="1"/>
</dbReference>
<feature type="region of interest" description="Disordered" evidence="11">
    <location>
        <begin position="425"/>
        <end position="471"/>
    </location>
</feature>
<feature type="compositionally biased region" description="Polar residues" evidence="11">
    <location>
        <begin position="1009"/>
        <end position="1023"/>
    </location>
</feature>
<dbReference type="InterPro" id="IPR029035">
    <property type="entry name" value="DHS-like_NAD/FAD-binding_dom"/>
</dbReference>
<feature type="compositionally biased region" description="Polar residues" evidence="11">
    <location>
        <begin position="541"/>
        <end position="553"/>
    </location>
</feature>
<dbReference type="SUPFAM" id="SSF52467">
    <property type="entry name" value="DHS-like NAD/FAD-binding domain"/>
    <property type="match status" value="1"/>
</dbReference>
<keyword evidence="5" id="KW-0862">Zinc</keyword>
<evidence type="ECO:0000256" key="5">
    <source>
        <dbReference type="ARBA" id="ARBA00022833"/>
    </source>
</evidence>
<dbReference type="InterPro" id="IPR050134">
    <property type="entry name" value="NAD-dep_sirtuin_deacylases"/>
</dbReference>
<feature type="region of interest" description="Disordered" evidence="11">
    <location>
        <begin position="736"/>
        <end position="771"/>
    </location>
</feature>
<keyword evidence="14" id="KW-1185">Reference proteome</keyword>
<organism evidence="13 14">
    <name type="scientific">Paralvinella palmiformis</name>
    <dbReference type="NCBI Taxonomy" id="53620"/>
    <lineage>
        <taxon>Eukaryota</taxon>
        <taxon>Metazoa</taxon>
        <taxon>Spiralia</taxon>
        <taxon>Lophotrochozoa</taxon>
        <taxon>Annelida</taxon>
        <taxon>Polychaeta</taxon>
        <taxon>Sedentaria</taxon>
        <taxon>Canalipalpata</taxon>
        <taxon>Terebellida</taxon>
        <taxon>Terebelliformia</taxon>
        <taxon>Alvinellidae</taxon>
        <taxon>Paralvinella</taxon>
    </lineage>
</organism>
<dbReference type="InterPro" id="IPR026590">
    <property type="entry name" value="Ssirtuin_cat_dom"/>
</dbReference>
<evidence type="ECO:0000256" key="11">
    <source>
        <dbReference type="SAM" id="MobiDB-lite"/>
    </source>
</evidence>
<feature type="compositionally biased region" description="Polar residues" evidence="11">
    <location>
        <begin position="561"/>
        <end position="585"/>
    </location>
</feature>
<evidence type="ECO:0000256" key="2">
    <source>
        <dbReference type="ARBA" id="ARBA00022553"/>
    </source>
</evidence>
<reference evidence="13" key="1">
    <citation type="journal article" date="2023" name="Mol. Biol. Evol.">
        <title>Third-Generation Sequencing Reveals the Adaptive Role of the Epigenome in Three Deep-Sea Polychaetes.</title>
        <authorList>
            <person name="Perez M."/>
            <person name="Aroh O."/>
            <person name="Sun Y."/>
            <person name="Lan Y."/>
            <person name="Juniper S.K."/>
            <person name="Young C.R."/>
            <person name="Angers B."/>
            <person name="Qian P.Y."/>
        </authorList>
    </citation>
    <scope>NUCLEOTIDE SEQUENCE</scope>
    <source>
        <strain evidence="13">P08H-3</strain>
    </source>
</reference>
<comment type="caution">
    <text evidence="13">The sequence shown here is derived from an EMBL/GenBank/DDBJ whole genome shotgun (WGS) entry which is preliminary data.</text>
</comment>
<feature type="compositionally biased region" description="Basic and acidic residues" evidence="11">
    <location>
        <begin position="750"/>
        <end position="766"/>
    </location>
</feature>
<comment type="similarity">
    <text evidence="7">Belongs to the sirtuin family. Class IV subfamily.</text>
</comment>
<feature type="region of interest" description="Disordered" evidence="11">
    <location>
        <begin position="1009"/>
        <end position="1029"/>
    </location>
</feature>
<feature type="compositionally biased region" description="Polar residues" evidence="11">
    <location>
        <begin position="948"/>
        <end position="959"/>
    </location>
</feature>
<feature type="region of interest" description="Disordered" evidence="11">
    <location>
        <begin position="941"/>
        <end position="960"/>
    </location>
</feature>
<keyword evidence="4" id="KW-0479">Metal-binding</keyword>
<keyword evidence="6" id="KW-0520">NAD</keyword>
<evidence type="ECO:0000259" key="12">
    <source>
        <dbReference type="PROSITE" id="PS50305"/>
    </source>
</evidence>
<evidence type="ECO:0000256" key="8">
    <source>
        <dbReference type="ARBA" id="ARBA00041832"/>
    </source>
</evidence>
<evidence type="ECO:0000256" key="9">
    <source>
        <dbReference type="ARBA" id="ARBA00043038"/>
    </source>
</evidence>
<dbReference type="FunFam" id="2.20.28.200:FF:000002">
    <property type="entry name" value="NAD-dependent deacetylase sirtuin-7"/>
    <property type="match status" value="1"/>
</dbReference>
<dbReference type="Pfam" id="PF02146">
    <property type="entry name" value="SIR2"/>
    <property type="match status" value="1"/>
</dbReference>
<dbReference type="Proteomes" id="UP001208570">
    <property type="component" value="Unassembled WGS sequence"/>
</dbReference>
<feature type="region of interest" description="Disordered" evidence="11">
    <location>
        <begin position="1606"/>
        <end position="1636"/>
    </location>
</feature>
<keyword evidence="3" id="KW-0808">Transferase</keyword>
<evidence type="ECO:0000256" key="10">
    <source>
        <dbReference type="PROSITE-ProRule" id="PRU00236"/>
    </source>
</evidence>
<dbReference type="EMBL" id="JAODUP010000010">
    <property type="protein sequence ID" value="KAK2169427.1"/>
    <property type="molecule type" value="Genomic_DNA"/>
</dbReference>
<dbReference type="Gene3D" id="3.40.50.1220">
    <property type="entry name" value="TPP-binding domain"/>
    <property type="match status" value="1"/>
</dbReference>
<dbReference type="GO" id="GO:0070403">
    <property type="term" value="F:NAD+ binding"/>
    <property type="evidence" value="ECO:0007669"/>
    <property type="project" value="InterPro"/>
</dbReference>
<feature type="compositionally biased region" description="Polar residues" evidence="11">
    <location>
        <begin position="1837"/>
        <end position="1851"/>
    </location>
</feature>
<evidence type="ECO:0000256" key="6">
    <source>
        <dbReference type="ARBA" id="ARBA00023027"/>
    </source>
</evidence>
<feature type="region of interest" description="Disordered" evidence="11">
    <location>
        <begin position="541"/>
        <end position="585"/>
    </location>
</feature>
<gene>
    <name evidence="13" type="ORF">LSH36_10g11078</name>
</gene>
<evidence type="ECO:0000256" key="4">
    <source>
        <dbReference type="ARBA" id="ARBA00022723"/>
    </source>
</evidence>
<evidence type="ECO:0000313" key="14">
    <source>
        <dbReference type="Proteomes" id="UP001208570"/>
    </source>
</evidence>
<dbReference type="GO" id="GO:0060255">
    <property type="term" value="P:regulation of macromolecule metabolic process"/>
    <property type="evidence" value="ECO:0007669"/>
    <property type="project" value="UniProtKB-ARBA"/>
</dbReference>
<protein>
    <recommendedName>
        <fullName evidence="9">Regulatory protein SIR2 homolog 7</fullName>
    </recommendedName>
    <alternativeName>
        <fullName evidence="8">SIR2-like protein 7</fullName>
    </alternativeName>
</protein>
<proteinExistence type="inferred from homology"/>
<dbReference type="PANTHER" id="PTHR11085:SF1">
    <property type="entry name" value="NAD-DEPENDENT PROTEIN DEACETYLASE SIRTUIN-7"/>
    <property type="match status" value="1"/>
</dbReference>
<feature type="region of interest" description="Disordered" evidence="11">
    <location>
        <begin position="369"/>
        <end position="412"/>
    </location>
</feature>
<comment type="caution">
    <text evidence="10">Lacks conserved residue(s) required for the propagation of feature annotation.</text>
</comment>
<evidence type="ECO:0000256" key="3">
    <source>
        <dbReference type="ARBA" id="ARBA00022679"/>
    </source>
</evidence>
<feature type="domain" description="Deacetylase sirtuin-type" evidence="12">
    <location>
        <begin position="67"/>
        <end position="301"/>
    </location>
</feature>
<comment type="cofactor">
    <cofactor evidence="1">
        <name>Zn(2+)</name>
        <dbReference type="ChEBI" id="CHEBI:29105"/>
    </cofactor>
</comment>
<name>A0AAD9KE13_9ANNE</name>
<dbReference type="GO" id="GO:0005634">
    <property type="term" value="C:nucleus"/>
    <property type="evidence" value="ECO:0007669"/>
    <property type="project" value="TreeGrafter"/>
</dbReference>
<evidence type="ECO:0000256" key="1">
    <source>
        <dbReference type="ARBA" id="ARBA00001947"/>
    </source>
</evidence>
<dbReference type="InterPro" id="IPR003000">
    <property type="entry name" value="Sirtuin"/>
</dbReference>
<sequence>MASKKEKQSSRSARKCAEVSRIFLREELKAQYRRVGEIMKKPEGDRTDEEKEVLEQSQDMVKDIEKRAKLRELNKQRKLEIEDPADVLRTKCANLAKAASIPDYRGPNGVWTLLQQGIQPNVCVGISFGLHLVKYVVSQNCDGLHVRSGLDRMALSELHGNMFVEMCTACSPPVEYIRLFDVTEKTGLRKHKTGRYCSICGNELRDTIVHFGEKGSIGPPHNWNDAAKFVESADVLLCLGSSLKVLKNYPCLWHSHKPSSRRAKLYIVNLQWTSKDDSAELKINGRCDDVMKLVMEQLGLDILEYSMLNDPLFYLATPLLKSELDTVHKKLLVEPPGYSRKQMEERYGPRRYTFPSYVHPNSLHQQSKQWKARKTKTSAPFKKPTVTGKRDVKELRKKAVKDQPKKTKRHCAVRTAKPEVIVSSKVKNRKSKPAVSTTTAKANGLKKSSRIKTNNSRVHAPRKHSPKPEVKSKISKLYTGSSNLSCDPSLAPVDDKPDIKMLGKANQGTMIKNESFKDEVLIKEDCTELKHSVNTLASTEDVNSDVNSDNILGNLNKESDQQQINSKGSISQSAESANSQIEVEGSKSISSNFRLTKSLTRNDSHFKPTSTDITQDLSQLATSTSHNTCIAVPSLVTKRVSAETIASSASSLNMEVRTLTSKTEVLPSVHDHVKSKLAVGQLHDFEPNKVFIDQQYGVANPEILGSHLEVSNPCSTSCDSGSLHLLSTASTQAHGRLGYEGDRNSTSCVSEHDSQSIPQDNDRDSVDGMDSSSIDNVQLQSNIHCGPVMNNQTLTNLNGCTAMEVRHLKLPNVPVIRNLETTSGVHSSTSSYLVTTSQNNVAHDVTMTTHVPMVTMTVSEYLSSISSKRTATATTTTTNIHQTSPVSYIHGSDTHHNSQLHVSTDHISLQHSSFPNRQLAQSTIPNSFCATQSLPKASVFENRPGMLPSSSNLGSSATSRYMPPPSLNTSVTCSQMAPTTLATVVQSGLMTYNRAPHMQLPVQMPTQPSRLAESNTMMSPEQSSPKKKQKNKLFKDVLIAGSIPPPLVPIVKEQKSPTKRKANFPSQGIVSKASRTKNPEDIEAIKAAKAPLGSPDPVIYKYLSDCLMRNIQLITGLPVMPLPQPEMLPQEQAQVTSSSLCATSDIVNSVTQIITSPMLSTATVSKSKVARSKKHKPTKHSDGLIHSLPGSIVCSSSAGMAGTSQSTMLEANSQLDASCTQVTVTQAVTVPTTVVTSKTGQQLICPPPAHQAITQAQQTAGSPSPAHQRSAHYLLNSAVHQMAATDPAHMAAIQQMVSLQTMGMQHPMTGVPQVLPGSRGGIMTVSEAQQVLLASSSDYATLLHSISQSQQQLVSSSATPNQMVSSATGSTVPAKQVSQSTVSCPNIVAALGKPSHTSPWSGMLSQSGDNSQPSNFIFRNVTADGKSSGCVTTQQGSGAEVGGQSTQNQEALKKSLHIKKILAHLQKATPGMPLPPYMYDSKTQLVNSASCVATQDMPNLTSASTQLSSISQSLGNIQGQQASDVTQHRRHVEDTAATVQDTTGKNLDPATHMLHTTPMGDVHYSVQAEQVAWHQPATSTVAGAVPLGGSAPATLLSSSLQRNAISDNSNQSGLQGVTPVSSLSHSGSFDSMHSQVVSNEDSSMLMSQFNSQLNESPEANMCYETYLIDASVSGEEDSSALQQAQAAVLQQLAYRNNASDGSQAVVVMDTQEVAFLDDIECEIEIQDGESLPEPSITEGIVDDVGVLAAESAPSVPLVDVQPAPNTGPPVYTETVPEQASDDGQIGQLGMSLSGDVDIGVTGTNMWDAQNGSPAQLISGNPVQVSSSPGQGSLAIPQVSNDPKQEQEQINTAPGWFGKGLGVKKPRRKKSK</sequence>
<dbReference type="GO" id="GO:0097372">
    <property type="term" value="F:histone H3K18 deacetylase activity, NAD-dependent"/>
    <property type="evidence" value="ECO:0007669"/>
    <property type="project" value="TreeGrafter"/>
</dbReference>
<evidence type="ECO:0000256" key="7">
    <source>
        <dbReference type="ARBA" id="ARBA00038170"/>
    </source>
</evidence>
<evidence type="ECO:0000313" key="13">
    <source>
        <dbReference type="EMBL" id="KAK2169427.1"/>
    </source>
</evidence>
<feature type="compositionally biased region" description="Polar residues" evidence="11">
    <location>
        <begin position="1805"/>
        <end position="1830"/>
    </location>
</feature>
<accession>A0AAD9KE13</accession>
<keyword evidence="2" id="KW-0597">Phosphoprotein</keyword>
<feature type="compositionally biased region" description="Basic residues" evidence="11">
    <location>
        <begin position="1861"/>
        <end position="1871"/>
    </location>
</feature>
<dbReference type="PROSITE" id="PS50305">
    <property type="entry name" value="SIRTUIN"/>
    <property type="match status" value="1"/>
</dbReference>
<dbReference type="GO" id="GO:0046872">
    <property type="term" value="F:metal ion binding"/>
    <property type="evidence" value="ECO:0007669"/>
    <property type="project" value="UniProtKB-KW"/>
</dbReference>
<feature type="region of interest" description="Disordered" evidence="11">
    <location>
        <begin position="1805"/>
        <end position="1871"/>
    </location>
</feature>
<dbReference type="GO" id="GO:0000785">
    <property type="term" value="C:chromatin"/>
    <property type="evidence" value="ECO:0007669"/>
    <property type="project" value="TreeGrafter"/>
</dbReference>
<dbReference type="PANTHER" id="PTHR11085">
    <property type="entry name" value="NAD-DEPENDENT PROTEIN DEACYLASE SIRTUIN-5, MITOCHONDRIAL-RELATED"/>
    <property type="match status" value="1"/>
</dbReference>